<proteinExistence type="predicted"/>
<sequence length="64" mass="7176">MAKYKATCNFLIESTDQNFDEGKVYELTTAEAEEINQKTNLAFGEEWLVLVSDSEPVAQEVASE</sequence>
<evidence type="ECO:0000313" key="1">
    <source>
        <dbReference type="EMBL" id="ASN72602.1"/>
    </source>
</evidence>
<dbReference type="EMBL" id="MF417961">
    <property type="protein sequence ID" value="ASN72602.1"/>
    <property type="molecule type" value="Genomic_DNA"/>
</dbReference>
<name>A0A2H4JBG7_9CAUD</name>
<accession>A0A2H4JBG7</accession>
<organism evidence="1">
    <name type="scientific">uncultured Caudovirales phage</name>
    <dbReference type="NCBI Taxonomy" id="2100421"/>
    <lineage>
        <taxon>Viruses</taxon>
        <taxon>Duplodnaviria</taxon>
        <taxon>Heunggongvirae</taxon>
        <taxon>Uroviricota</taxon>
        <taxon>Caudoviricetes</taxon>
        <taxon>Peduoviridae</taxon>
        <taxon>Maltschvirus</taxon>
        <taxon>Maltschvirus maltsch</taxon>
    </lineage>
</organism>
<reference evidence="1" key="1">
    <citation type="submission" date="2017-06" db="EMBL/GenBank/DDBJ databases">
        <title>Novel phages from South African skin metaviromes.</title>
        <authorList>
            <person name="van Zyl L.J."/>
            <person name="Abrahams Y."/>
            <person name="Stander E.A."/>
            <person name="Kirby B.M."/>
            <person name="Clavaud C."/>
            <person name="Farcet C."/>
            <person name="Breton L."/>
            <person name="Trindade M.I."/>
        </authorList>
    </citation>
    <scope>NUCLEOTIDE SEQUENCE</scope>
</reference>
<protein>
    <submittedName>
        <fullName evidence="1">Uncharacterized protein</fullName>
    </submittedName>
</protein>
<gene>
    <name evidence="1" type="ORF">10S15_9</name>
</gene>